<dbReference type="InterPro" id="IPR003018">
    <property type="entry name" value="GAF"/>
</dbReference>
<dbReference type="Gene3D" id="3.60.40.10">
    <property type="entry name" value="PPM-type phosphatase domain"/>
    <property type="match status" value="1"/>
</dbReference>
<dbReference type="EC" id="3.1.3.16" evidence="1"/>
<dbReference type="Pfam" id="PF07228">
    <property type="entry name" value="SpoIIE"/>
    <property type="match status" value="1"/>
</dbReference>
<dbReference type="SUPFAM" id="SSF55785">
    <property type="entry name" value="PYP-like sensor domain (PAS domain)"/>
    <property type="match status" value="1"/>
</dbReference>
<evidence type="ECO:0000313" key="17">
    <source>
        <dbReference type="EMBL" id="MBB5133762.1"/>
    </source>
</evidence>
<evidence type="ECO:0000256" key="10">
    <source>
        <dbReference type="ARBA" id="ARBA00022912"/>
    </source>
</evidence>
<evidence type="ECO:0000256" key="6">
    <source>
        <dbReference type="ARBA" id="ARBA00022777"/>
    </source>
</evidence>
<dbReference type="AlphaFoldDB" id="A0A840P316"/>
<dbReference type="Gene3D" id="3.30.450.20">
    <property type="entry name" value="PAS domain"/>
    <property type="match status" value="1"/>
</dbReference>
<keyword evidence="18" id="KW-1185">Reference proteome</keyword>
<keyword evidence="11" id="KW-0464">Manganese</keyword>
<evidence type="ECO:0000256" key="2">
    <source>
        <dbReference type="ARBA" id="ARBA00022553"/>
    </source>
</evidence>
<evidence type="ECO:0000256" key="8">
    <source>
        <dbReference type="ARBA" id="ARBA00022840"/>
    </source>
</evidence>
<dbReference type="GO" id="GO:0046872">
    <property type="term" value="F:metal ion binding"/>
    <property type="evidence" value="ECO:0007669"/>
    <property type="project" value="UniProtKB-KW"/>
</dbReference>
<gene>
    <name evidence="17" type="ORF">HNP84_003488</name>
</gene>
<dbReference type="EMBL" id="JACHGN010000006">
    <property type="protein sequence ID" value="MBB5133762.1"/>
    <property type="molecule type" value="Genomic_DNA"/>
</dbReference>
<evidence type="ECO:0000256" key="9">
    <source>
        <dbReference type="ARBA" id="ARBA00022842"/>
    </source>
</evidence>
<sequence>MSIPSAADESSRLDELLIGAVFDTQAHVGVMYVLDDSRQVLHMETAMGLPATVARAWARLRTSDPMPVSVAVREQRLVWLCDREALAREYPSMALALPYHFALAAFPIHSGGTVWGGFILMWPTGRASELTSRRIDVINDACARMGDLLRPARERGRPSTSGLQPRVLDPHPAHSIDPHSELIALELFNRLPEGYCCLDAQGRVTLMTAPAAELLAVNPPEVVGKRLCKAMPWLDDPVYEDRYRAAIVSHQATRFIAGHPDGRKLSFQCYPGIPGVTMRVTPVASTPEAPPSDAERHPRTIGLHEMLHLAVSLARAVTAQDVVDLVADFVMPVCEAQAVAILSWESGRMRVAASRGYSRQGIERFNGRPVVQAAPSAPGYERDKPSFYATWEEFRETFPDAHRIDDMGAWALLPLVASGQSIGTCVLAYDRPHRFSDSERAMFTALGGLIAQAFERAWLYDKKHRLAESLQESLLPRELPQIPGLDLAARYVPATPGMDIGGDFYDLIHLGDTMAAAVIGDVQGHDMTAAALMGQVRTAIHAHATAGATPGEVLTHTNRLLAELASDRFTSCLYLSLDLEQRLTCLASAGHPPPLLARPGHPTRIIDTSPGLLLGIDPDAHYTTTQVALPAGSILTLYTDGLIEQPGHDLGTAIADLARRFTPSHGRPLRDLAQSLIERSGPDQRIDDIAVLLLRITPFH</sequence>
<evidence type="ECO:0000256" key="1">
    <source>
        <dbReference type="ARBA" id="ARBA00013081"/>
    </source>
</evidence>
<keyword evidence="3" id="KW-0808">Transferase</keyword>
<dbReference type="Gene3D" id="3.30.450.40">
    <property type="match status" value="2"/>
</dbReference>
<evidence type="ECO:0000256" key="15">
    <source>
        <dbReference type="ARBA" id="ARBA00081350"/>
    </source>
</evidence>
<comment type="caution">
    <text evidence="17">The sequence shown here is derived from an EMBL/GenBank/DDBJ whole genome shotgun (WGS) entry which is preliminary data.</text>
</comment>
<evidence type="ECO:0000256" key="5">
    <source>
        <dbReference type="ARBA" id="ARBA00022741"/>
    </source>
</evidence>
<dbReference type="Pfam" id="PF13185">
    <property type="entry name" value="GAF_2"/>
    <property type="match status" value="1"/>
</dbReference>
<evidence type="ECO:0000256" key="3">
    <source>
        <dbReference type="ARBA" id="ARBA00022679"/>
    </source>
</evidence>
<dbReference type="FunFam" id="3.60.40.10:FF:000005">
    <property type="entry name" value="Serine/threonine protein phosphatase"/>
    <property type="match status" value="1"/>
</dbReference>
<keyword evidence="10" id="KW-0904">Protein phosphatase</keyword>
<protein>
    <recommendedName>
        <fullName evidence="1">protein-serine/threonine phosphatase</fullName>
        <ecNumber evidence="1">3.1.3.16</ecNumber>
    </recommendedName>
    <alternativeName>
        <fullName evidence="15">Protein-serine/threonine phosphatase</fullName>
    </alternativeName>
    <alternativeName>
        <fullName evidence="14">Serine/threonine-protein kinase</fullName>
    </alternativeName>
</protein>
<name>A0A840P316_9ACTN</name>
<proteinExistence type="predicted"/>
<feature type="domain" description="PPM-type phosphatase" evidence="16">
    <location>
        <begin position="482"/>
        <end position="696"/>
    </location>
</feature>
<keyword evidence="7" id="KW-0378">Hydrolase</keyword>
<dbReference type="InterPro" id="IPR001932">
    <property type="entry name" value="PPM-type_phosphatase-like_dom"/>
</dbReference>
<dbReference type="PANTHER" id="PTHR43156">
    <property type="entry name" value="STAGE II SPORULATION PROTEIN E-RELATED"/>
    <property type="match status" value="1"/>
</dbReference>
<dbReference type="GO" id="GO:0005524">
    <property type="term" value="F:ATP binding"/>
    <property type="evidence" value="ECO:0007669"/>
    <property type="project" value="UniProtKB-KW"/>
</dbReference>
<dbReference type="InterPro" id="IPR036457">
    <property type="entry name" value="PPM-type-like_dom_sf"/>
</dbReference>
<dbReference type="Proteomes" id="UP000578449">
    <property type="component" value="Unassembled WGS sequence"/>
</dbReference>
<keyword evidence="4" id="KW-0479">Metal-binding</keyword>
<keyword evidence="8" id="KW-0067">ATP-binding</keyword>
<comment type="catalytic activity">
    <reaction evidence="12">
        <text>O-phospho-L-seryl-[protein] + H2O = L-seryl-[protein] + phosphate</text>
        <dbReference type="Rhea" id="RHEA:20629"/>
        <dbReference type="Rhea" id="RHEA-COMP:9863"/>
        <dbReference type="Rhea" id="RHEA-COMP:11604"/>
        <dbReference type="ChEBI" id="CHEBI:15377"/>
        <dbReference type="ChEBI" id="CHEBI:29999"/>
        <dbReference type="ChEBI" id="CHEBI:43474"/>
        <dbReference type="ChEBI" id="CHEBI:83421"/>
        <dbReference type="EC" id="3.1.3.16"/>
    </reaction>
</comment>
<keyword evidence="9" id="KW-0460">Magnesium</keyword>
<dbReference type="InterPro" id="IPR052016">
    <property type="entry name" value="Bact_Sigma-Reg"/>
</dbReference>
<dbReference type="PANTHER" id="PTHR43156:SF2">
    <property type="entry name" value="STAGE II SPORULATION PROTEIN E"/>
    <property type="match status" value="1"/>
</dbReference>
<dbReference type="SUPFAM" id="SSF81606">
    <property type="entry name" value="PP2C-like"/>
    <property type="match status" value="1"/>
</dbReference>
<keyword evidence="5" id="KW-0547">Nucleotide-binding</keyword>
<dbReference type="GO" id="GO:0016301">
    <property type="term" value="F:kinase activity"/>
    <property type="evidence" value="ECO:0007669"/>
    <property type="project" value="UniProtKB-KW"/>
</dbReference>
<evidence type="ECO:0000256" key="12">
    <source>
        <dbReference type="ARBA" id="ARBA00047761"/>
    </source>
</evidence>
<accession>A0A840P316</accession>
<evidence type="ECO:0000256" key="4">
    <source>
        <dbReference type="ARBA" id="ARBA00022723"/>
    </source>
</evidence>
<keyword evidence="6" id="KW-0418">Kinase</keyword>
<dbReference type="SMART" id="SM00331">
    <property type="entry name" value="PP2C_SIG"/>
    <property type="match status" value="1"/>
</dbReference>
<comment type="function">
    <text evidence="13">Primarily acts as an independent SigF regulator that is sensitive to the osmosensory signal, mediating the cross talk of PknD with the SigF regulon. Possesses both phosphatase and kinase activities. The kinase domain functions as a classic anti-sigma factor-like kinase to phosphorylate the anti-anti-sigma factor domain at the canonical regulatory site, and the phosphatase domain antagonizes this activity.</text>
</comment>
<evidence type="ECO:0000256" key="13">
    <source>
        <dbReference type="ARBA" id="ARBA00056274"/>
    </source>
</evidence>
<dbReference type="RefSeq" id="WP_312925029.1">
    <property type="nucleotide sequence ID" value="NZ_BAABIX010000001.1"/>
</dbReference>
<dbReference type="GO" id="GO:0004722">
    <property type="term" value="F:protein serine/threonine phosphatase activity"/>
    <property type="evidence" value="ECO:0007669"/>
    <property type="project" value="UniProtKB-EC"/>
</dbReference>
<keyword evidence="2" id="KW-0597">Phosphoprotein</keyword>
<dbReference type="InterPro" id="IPR035965">
    <property type="entry name" value="PAS-like_dom_sf"/>
</dbReference>
<organism evidence="17 18">
    <name type="scientific">Thermocatellispora tengchongensis</name>
    <dbReference type="NCBI Taxonomy" id="1073253"/>
    <lineage>
        <taxon>Bacteria</taxon>
        <taxon>Bacillati</taxon>
        <taxon>Actinomycetota</taxon>
        <taxon>Actinomycetes</taxon>
        <taxon>Streptosporangiales</taxon>
        <taxon>Streptosporangiaceae</taxon>
        <taxon>Thermocatellispora</taxon>
    </lineage>
</organism>
<dbReference type="SUPFAM" id="SSF55781">
    <property type="entry name" value="GAF domain-like"/>
    <property type="match status" value="2"/>
</dbReference>
<evidence type="ECO:0000256" key="11">
    <source>
        <dbReference type="ARBA" id="ARBA00023211"/>
    </source>
</evidence>
<evidence type="ECO:0000256" key="14">
    <source>
        <dbReference type="ARBA" id="ARBA00075117"/>
    </source>
</evidence>
<evidence type="ECO:0000256" key="7">
    <source>
        <dbReference type="ARBA" id="ARBA00022801"/>
    </source>
</evidence>
<dbReference type="InterPro" id="IPR029016">
    <property type="entry name" value="GAF-like_dom_sf"/>
</dbReference>
<evidence type="ECO:0000259" key="16">
    <source>
        <dbReference type="SMART" id="SM00331"/>
    </source>
</evidence>
<reference evidence="17 18" key="1">
    <citation type="submission" date="2020-08" db="EMBL/GenBank/DDBJ databases">
        <title>Genomic Encyclopedia of Type Strains, Phase IV (KMG-IV): sequencing the most valuable type-strain genomes for metagenomic binning, comparative biology and taxonomic classification.</title>
        <authorList>
            <person name="Goeker M."/>
        </authorList>
    </citation>
    <scope>NUCLEOTIDE SEQUENCE [LARGE SCALE GENOMIC DNA]</scope>
    <source>
        <strain evidence="17 18">DSM 45615</strain>
    </source>
</reference>
<evidence type="ECO:0000313" key="18">
    <source>
        <dbReference type="Proteomes" id="UP000578449"/>
    </source>
</evidence>